<evidence type="ECO:0000256" key="2">
    <source>
        <dbReference type="ARBA" id="ARBA00007886"/>
    </source>
</evidence>
<dbReference type="InterPro" id="IPR008844">
    <property type="entry name" value="Spore_GerAC-like"/>
</dbReference>
<dbReference type="GO" id="GO:0009847">
    <property type="term" value="P:spore germination"/>
    <property type="evidence" value="ECO:0007669"/>
    <property type="project" value="InterPro"/>
</dbReference>
<feature type="domain" description="Spore germination GerAC-like C-terminal" evidence="8">
    <location>
        <begin position="194"/>
        <end position="353"/>
    </location>
</feature>
<keyword evidence="3" id="KW-0309">Germination</keyword>
<name>A0A4Y8IEV9_9BACI</name>
<dbReference type="EMBL" id="SOPW01000014">
    <property type="protein sequence ID" value="TFB15084.1"/>
    <property type="molecule type" value="Genomic_DNA"/>
</dbReference>
<comment type="similarity">
    <text evidence="2">Belongs to the GerABKC lipoprotein family.</text>
</comment>
<dbReference type="InterPro" id="IPR046953">
    <property type="entry name" value="Spore_GerAC-like_C"/>
</dbReference>
<evidence type="ECO:0000313" key="11">
    <source>
        <dbReference type="Proteomes" id="UP000297975"/>
    </source>
</evidence>
<evidence type="ECO:0000256" key="3">
    <source>
        <dbReference type="ARBA" id="ARBA00022544"/>
    </source>
</evidence>
<evidence type="ECO:0000256" key="7">
    <source>
        <dbReference type="ARBA" id="ARBA00023288"/>
    </source>
</evidence>
<keyword evidence="11" id="KW-1185">Reference proteome</keyword>
<comment type="subcellular location">
    <subcellularLocation>
        <location evidence="1">Membrane</location>
        <topology evidence="1">Lipid-anchor</topology>
    </subcellularLocation>
</comment>
<dbReference type="NCBIfam" id="TIGR02887">
    <property type="entry name" value="spore_ger_x_C"/>
    <property type="match status" value="1"/>
</dbReference>
<dbReference type="InterPro" id="IPR057336">
    <property type="entry name" value="GerAC_N"/>
</dbReference>
<keyword evidence="6" id="KW-0564">Palmitate</keyword>
<comment type="caution">
    <text evidence="10">The sequence shown here is derived from an EMBL/GenBank/DDBJ whole genome shotgun (WGS) entry which is preliminary data.</text>
</comment>
<feature type="domain" description="Spore germination protein N-terminal" evidence="9">
    <location>
        <begin position="21"/>
        <end position="185"/>
    </location>
</feature>
<organism evidence="10 11">
    <name type="scientific">Filobacillus milosensis</name>
    <dbReference type="NCBI Taxonomy" id="94137"/>
    <lineage>
        <taxon>Bacteria</taxon>
        <taxon>Bacillati</taxon>
        <taxon>Bacillota</taxon>
        <taxon>Bacilli</taxon>
        <taxon>Bacillales</taxon>
        <taxon>Bacillaceae</taxon>
        <taxon>Filobacillus</taxon>
    </lineage>
</organism>
<dbReference type="InterPro" id="IPR038501">
    <property type="entry name" value="Spore_GerAC_C_sf"/>
</dbReference>
<dbReference type="OrthoDB" id="2592518at2"/>
<gene>
    <name evidence="10" type="ORF">E3U55_12595</name>
</gene>
<dbReference type="Pfam" id="PF25198">
    <property type="entry name" value="Spore_GerAC_N"/>
    <property type="match status" value="1"/>
</dbReference>
<keyword evidence="7" id="KW-0449">Lipoprotein</keyword>
<reference evidence="10 11" key="1">
    <citation type="submission" date="2019-03" db="EMBL/GenBank/DDBJ databases">
        <authorList>
            <person name="He R.-H."/>
        </authorList>
    </citation>
    <scope>NUCLEOTIDE SEQUENCE [LARGE SCALE GENOMIC DNA]</scope>
    <source>
        <strain evidence="11">SH 714</strain>
    </source>
</reference>
<dbReference type="GO" id="GO:0016020">
    <property type="term" value="C:membrane"/>
    <property type="evidence" value="ECO:0007669"/>
    <property type="project" value="UniProtKB-SubCell"/>
</dbReference>
<proteinExistence type="inferred from homology"/>
<evidence type="ECO:0000256" key="4">
    <source>
        <dbReference type="ARBA" id="ARBA00022729"/>
    </source>
</evidence>
<dbReference type="RefSeq" id="WP_134340827.1">
    <property type="nucleotide sequence ID" value="NZ_SOPW01000014.1"/>
</dbReference>
<protein>
    <submittedName>
        <fullName evidence="10">Ger(X)C family spore germination protein</fullName>
    </submittedName>
</protein>
<dbReference type="AlphaFoldDB" id="A0A4Y8IEV9"/>
<evidence type="ECO:0000259" key="8">
    <source>
        <dbReference type="Pfam" id="PF05504"/>
    </source>
</evidence>
<keyword evidence="5" id="KW-0472">Membrane</keyword>
<dbReference type="PANTHER" id="PTHR35789">
    <property type="entry name" value="SPORE GERMINATION PROTEIN B3"/>
    <property type="match status" value="1"/>
</dbReference>
<evidence type="ECO:0000256" key="6">
    <source>
        <dbReference type="ARBA" id="ARBA00023139"/>
    </source>
</evidence>
<evidence type="ECO:0000313" key="10">
    <source>
        <dbReference type="EMBL" id="TFB15084.1"/>
    </source>
</evidence>
<dbReference type="PROSITE" id="PS51257">
    <property type="entry name" value="PROKAR_LIPOPROTEIN"/>
    <property type="match status" value="1"/>
</dbReference>
<sequence>MIKKWISLLLILLLLTGCLKKNILDDVRLVTAIGYDPINTEELKITTVVPLFRSDQSTSSETHTDIANITTEGNKKMDNMSSKPFVKGKLEVILYNKKLAEKGLLPIIDLLVRDPSIGTRAFLAISDEEVNQLLSGQYSSQDNGMYIADMINQNIELGLTPKMNLHLWLNGFYAEGSDPYAPIINTYNQNVKITGIALFKDDKMVSDLPSDSLFTFKTLVQPKTKRGIFTAELDNKEVVAIYKVNGKRTIKVKNIEQSPTIKVDIKLYGIIKEFSGEVVNDKIMHQIEKSIEDKIKTQASEMISQFQELNIDPVGFGEEIRSKSRSWNQQQWNDKYPDCEITVNVDVTITETGIVN</sequence>
<keyword evidence="4" id="KW-0732">Signal</keyword>
<dbReference type="Gene3D" id="3.30.300.210">
    <property type="entry name" value="Nutrient germinant receptor protein C, domain 3"/>
    <property type="match status" value="1"/>
</dbReference>
<evidence type="ECO:0000256" key="1">
    <source>
        <dbReference type="ARBA" id="ARBA00004635"/>
    </source>
</evidence>
<dbReference type="Proteomes" id="UP000297975">
    <property type="component" value="Unassembled WGS sequence"/>
</dbReference>
<evidence type="ECO:0000259" key="9">
    <source>
        <dbReference type="Pfam" id="PF25198"/>
    </source>
</evidence>
<dbReference type="PANTHER" id="PTHR35789:SF1">
    <property type="entry name" value="SPORE GERMINATION PROTEIN B3"/>
    <property type="match status" value="1"/>
</dbReference>
<dbReference type="Pfam" id="PF05504">
    <property type="entry name" value="Spore_GerAC"/>
    <property type="match status" value="1"/>
</dbReference>
<evidence type="ECO:0000256" key="5">
    <source>
        <dbReference type="ARBA" id="ARBA00023136"/>
    </source>
</evidence>
<accession>A0A4Y8IEV9</accession>